<proteinExistence type="inferred from homology"/>
<reference evidence="10" key="1">
    <citation type="submission" date="2023-04" db="EMBL/GenBank/DDBJ databases">
        <title>Phytophthora fragariaefolia NBRC 109709.</title>
        <authorList>
            <person name="Ichikawa N."/>
            <person name="Sato H."/>
            <person name="Tonouchi N."/>
        </authorList>
    </citation>
    <scope>NUCLEOTIDE SEQUENCE</scope>
    <source>
        <strain evidence="10">NBRC 109709</strain>
    </source>
</reference>
<comment type="caution">
    <text evidence="10">The sequence shown here is derived from an EMBL/GenBank/DDBJ whole genome shotgun (WGS) entry which is preliminary data.</text>
</comment>
<keyword evidence="3" id="KW-0645">Protease</keyword>
<keyword evidence="7" id="KW-0482">Metalloprotease</keyword>
<feature type="region of interest" description="Disordered" evidence="8">
    <location>
        <begin position="364"/>
        <end position="400"/>
    </location>
</feature>
<evidence type="ECO:0000256" key="5">
    <source>
        <dbReference type="ARBA" id="ARBA00022801"/>
    </source>
</evidence>
<evidence type="ECO:0000256" key="7">
    <source>
        <dbReference type="ARBA" id="ARBA00023049"/>
    </source>
</evidence>
<dbReference type="Proteomes" id="UP001165121">
    <property type="component" value="Unassembled WGS sequence"/>
</dbReference>
<feature type="domain" description="Peptidase M1 leukotriene A4 hydrolase/aminopeptidase C-terminal" evidence="9">
    <location>
        <begin position="143"/>
        <end position="291"/>
    </location>
</feature>
<feature type="compositionally biased region" description="Polar residues" evidence="8">
    <location>
        <begin position="562"/>
        <end position="574"/>
    </location>
</feature>
<dbReference type="InterPro" id="IPR015211">
    <property type="entry name" value="Peptidase_M1_C"/>
</dbReference>
<evidence type="ECO:0000256" key="8">
    <source>
        <dbReference type="SAM" id="MobiDB-lite"/>
    </source>
</evidence>
<dbReference type="GO" id="GO:0006508">
    <property type="term" value="P:proteolysis"/>
    <property type="evidence" value="ECO:0007669"/>
    <property type="project" value="UniProtKB-KW"/>
</dbReference>
<comment type="similarity">
    <text evidence="2">Belongs to the peptidase M1 family.</text>
</comment>
<feature type="region of interest" description="Disordered" evidence="8">
    <location>
        <begin position="553"/>
        <end position="574"/>
    </location>
</feature>
<evidence type="ECO:0000313" key="11">
    <source>
        <dbReference type="Proteomes" id="UP001165121"/>
    </source>
</evidence>
<dbReference type="InterPro" id="IPR038502">
    <property type="entry name" value="M1_LTA-4_hydro/amino_C_sf"/>
</dbReference>
<evidence type="ECO:0000256" key="1">
    <source>
        <dbReference type="ARBA" id="ARBA00001947"/>
    </source>
</evidence>
<dbReference type="SUPFAM" id="SSF55486">
    <property type="entry name" value="Metalloproteases ('zincins'), catalytic domain"/>
    <property type="match status" value="1"/>
</dbReference>
<dbReference type="InterPro" id="IPR027268">
    <property type="entry name" value="Peptidase_M4/M1_CTD_sf"/>
</dbReference>
<dbReference type="EMBL" id="BSXT01000375">
    <property type="protein sequence ID" value="GMF26028.1"/>
    <property type="molecule type" value="Genomic_DNA"/>
</dbReference>
<gene>
    <name evidence="10" type="ORF">Pfra01_000480600</name>
</gene>
<dbReference type="Gene3D" id="3.40.50.300">
    <property type="entry name" value="P-loop containing nucleotide triphosphate hydrolases"/>
    <property type="match status" value="1"/>
</dbReference>
<dbReference type="InterPro" id="IPR027417">
    <property type="entry name" value="P-loop_NTPase"/>
</dbReference>
<feature type="compositionally biased region" description="Polar residues" evidence="8">
    <location>
        <begin position="727"/>
        <end position="737"/>
    </location>
</feature>
<dbReference type="Gene3D" id="1.10.390.10">
    <property type="entry name" value="Neutral Protease Domain 2"/>
    <property type="match status" value="1"/>
</dbReference>
<dbReference type="Gene3D" id="1.25.40.320">
    <property type="entry name" value="Peptidase M1, leukotriene A4 hydrolase/aminopeptidase C-terminal domain"/>
    <property type="match status" value="1"/>
</dbReference>
<dbReference type="GO" id="GO:0008270">
    <property type="term" value="F:zinc ion binding"/>
    <property type="evidence" value="ECO:0007669"/>
    <property type="project" value="InterPro"/>
</dbReference>
<feature type="region of interest" description="Disordered" evidence="8">
    <location>
        <begin position="716"/>
        <end position="741"/>
    </location>
</feature>
<comment type="cofactor">
    <cofactor evidence="1">
        <name>Zn(2+)</name>
        <dbReference type="ChEBI" id="CHEBI:29105"/>
    </cofactor>
</comment>
<dbReference type="InterPro" id="IPR034015">
    <property type="entry name" value="M1_LTA4H"/>
</dbReference>
<keyword evidence="6" id="KW-0862">Zinc</keyword>
<evidence type="ECO:0000256" key="2">
    <source>
        <dbReference type="ARBA" id="ARBA00010136"/>
    </source>
</evidence>
<dbReference type="SMART" id="SM01263">
    <property type="entry name" value="Leuk-A4-hydro_C"/>
    <property type="match status" value="1"/>
</dbReference>
<evidence type="ECO:0000256" key="3">
    <source>
        <dbReference type="ARBA" id="ARBA00022670"/>
    </source>
</evidence>
<keyword evidence="11" id="KW-1185">Reference proteome</keyword>
<dbReference type="GO" id="GO:0070006">
    <property type="term" value="F:metalloaminopeptidase activity"/>
    <property type="evidence" value="ECO:0007669"/>
    <property type="project" value="TreeGrafter"/>
</dbReference>
<dbReference type="Pfam" id="PF03215">
    <property type="entry name" value="Rad17"/>
    <property type="match status" value="1"/>
</dbReference>
<keyword evidence="4" id="KW-0479">Metal-binding</keyword>
<dbReference type="Pfam" id="PF01433">
    <property type="entry name" value="Peptidase_M1"/>
    <property type="match status" value="1"/>
</dbReference>
<keyword evidence="5" id="KW-0378">Hydrolase</keyword>
<dbReference type="SUPFAM" id="SSF52540">
    <property type="entry name" value="P-loop containing nucleoside triphosphate hydrolases"/>
    <property type="match status" value="1"/>
</dbReference>
<evidence type="ECO:0000256" key="4">
    <source>
        <dbReference type="ARBA" id="ARBA00022723"/>
    </source>
</evidence>
<accession>A0A9W6X0W5</accession>
<dbReference type="Gene3D" id="1.10.8.60">
    <property type="match status" value="1"/>
</dbReference>
<dbReference type="SUPFAM" id="SSF48371">
    <property type="entry name" value="ARM repeat"/>
    <property type="match status" value="1"/>
</dbReference>
<dbReference type="OrthoDB" id="10265971at2759"/>
<dbReference type="InterPro" id="IPR014782">
    <property type="entry name" value="Peptidase_M1_dom"/>
</dbReference>
<dbReference type="PANTHER" id="PTHR45726">
    <property type="entry name" value="LEUKOTRIENE A-4 HYDROLASE"/>
    <property type="match status" value="1"/>
</dbReference>
<organism evidence="10 11">
    <name type="scientific">Phytophthora fragariaefolia</name>
    <dbReference type="NCBI Taxonomy" id="1490495"/>
    <lineage>
        <taxon>Eukaryota</taxon>
        <taxon>Sar</taxon>
        <taxon>Stramenopiles</taxon>
        <taxon>Oomycota</taxon>
        <taxon>Peronosporomycetes</taxon>
        <taxon>Peronosporales</taxon>
        <taxon>Peronosporaceae</taxon>
        <taxon>Phytophthora</taxon>
    </lineage>
</organism>
<evidence type="ECO:0000256" key="6">
    <source>
        <dbReference type="ARBA" id="ARBA00022833"/>
    </source>
</evidence>
<dbReference type="AlphaFoldDB" id="A0A9W6X0W5"/>
<protein>
    <submittedName>
        <fullName evidence="10">Unnamed protein product</fullName>
    </submittedName>
</protein>
<dbReference type="Gene3D" id="4.10.1060.10">
    <property type="entry name" value="Zinc finger, RanBP2-type"/>
    <property type="match status" value="1"/>
</dbReference>
<name>A0A9W6X0W5_9STRA</name>
<evidence type="ECO:0000259" key="9">
    <source>
        <dbReference type="SMART" id="SM01263"/>
    </source>
</evidence>
<dbReference type="Pfam" id="PF09127">
    <property type="entry name" value="Leuk-A4-hydro_C"/>
    <property type="match status" value="1"/>
</dbReference>
<dbReference type="PANTHER" id="PTHR45726:SF3">
    <property type="entry name" value="LEUKOTRIENE A-4 HYDROLASE"/>
    <property type="match status" value="1"/>
</dbReference>
<sequence length="962" mass="107468">MGNLYDRPLSCLDAKLGEALLREEISSLGEESPLTRLRVPLEDGIDPGDCYNQCAYEKGYAFVCYLRSLVGSDEVFDDFLKRYCSEYRFQSIHAETMFAFFLKSFPELGNTSGTDLKGDISFKTWLNEPGYPHFTPNLSDAQEIMHNCESLAFHWRASSTPVQPSVLYLSEEAKQWEAQPVLYFLDCCLETKFSDVNVVIALGDTLSLWDSHNSEKLFRWALVLIKNSVVSKLPVVRRFLEMQGKQKFQLPVYRMLTSSTDDTVRKFATDTYAATKSMLHVMVRDRIELLLGAMVNDSDVELVTKSQDTRQQKEREEKEAARTWVCQMCTFINEDAGATRCELCESARPGLPRKARKLSQWLSQPLEKETTQSSNKAASAARAEPIEVIDSSDNGSDDDAASITSAASYSKTASNGSATRVATVPQNRGLWADLYTPKTLDELCVNKKKVQEISEWLERNASPKAGVLQKRLLFLCGPPGSGKSTAVRCIARNLGMLVKEWEDNSAAGKLNYERMLREEFWTPQVSGADDFSDFIHRSSTYAALPIATSRKTSSIGRKRRLSSSQQMTGGSQVHNTSTGQLILIESWPESWSKEQSQQEEKLQRIYQHIIDPAGRFRFPAVCIYSDVQGSKIDLDHLSRKFSREVMYSPLTSVININAVTAAQLKKYLTRVAAQEKCAFQPMDIQKVIDSSNGDIRHALNMLQLLQNPITKKPQVVLGKVSRKTKKTSSPSNDSGAKSSIPKISSARDPFLSDFHVVGKLLHGKMLYNKAADESGTKTEAYEANCDQIMEASAMPLDRVLGLVHENSIAYFSQVEDLSGALELMSLCEVMVAESYNGVSSSEAFKRSRDVAQAILMRTVAVTNETPAPKAFRPITRPRTYAAKQRIVSRREEMLQATRGGDLGLQYACTGDVFAFELEPFLTIMDRAGRPITQPSAGSNNFALDSLSLREEVDDEIENSDDE</sequence>
<dbReference type="InterPro" id="IPR016024">
    <property type="entry name" value="ARM-type_fold"/>
</dbReference>
<evidence type="ECO:0000313" key="10">
    <source>
        <dbReference type="EMBL" id="GMF26028.1"/>
    </source>
</evidence>